<dbReference type="AlphaFoldDB" id="A0A180GQ28"/>
<gene>
    <name evidence="2" type="ORF">PTTG_12266</name>
</gene>
<reference evidence="2" key="1">
    <citation type="submission" date="2009-11" db="EMBL/GenBank/DDBJ databases">
        <authorList>
            <consortium name="The Broad Institute Genome Sequencing Platform"/>
            <person name="Ward D."/>
            <person name="Feldgarden M."/>
            <person name="Earl A."/>
            <person name="Young S.K."/>
            <person name="Zeng Q."/>
            <person name="Koehrsen M."/>
            <person name="Alvarado L."/>
            <person name="Berlin A."/>
            <person name="Bochicchio J."/>
            <person name="Borenstein D."/>
            <person name="Chapman S.B."/>
            <person name="Chen Z."/>
            <person name="Engels R."/>
            <person name="Freedman E."/>
            <person name="Gellesch M."/>
            <person name="Goldberg J."/>
            <person name="Griggs A."/>
            <person name="Gujja S."/>
            <person name="Heilman E."/>
            <person name="Heiman D."/>
            <person name="Hepburn T."/>
            <person name="Howarth C."/>
            <person name="Jen D."/>
            <person name="Larson L."/>
            <person name="Lewis B."/>
            <person name="Mehta T."/>
            <person name="Park D."/>
            <person name="Pearson M."/>
            <person name="Roberts A."/>
            <person name="Saif S."/>
            <person name="Shea T."/>
            <person name="Shenoy N."/>
            <person name="Sisk P."/>
            <person name="Stolte C."/>
            <person name="Sykes S."/>
            <person name="Thomson T."/>
            <person name="Walk T."/>
            <person name="White J."/>
            <person name="Yandava C."/>
            <person name="Izard J."/>
            <person name="Baranova O.V."/>
            <person name="Blanton J.M."/>
            <person name="Tanner A.C."/>
            <person name="Dewhirst F.E."/>
            <person name="Haas B."/>
            <person name="Nusbaum C."/>
            <person name="Birren B."/>
        </authorList>
    </citation>
    <scope>NUCLEOTIDE SEQUENCE [LARGE SCALE GENOMIC DNA]</scope>
    <source>
        <strain evidence="2">1-1 BBBD Race 1</strain>
    </source>
</reference>
<feature type="compositionally biased region" description="Low complexity" evidence="1">
    <location>
        <begin position="137"/>
        <end position="149"/>
    </location>
</feature>
<feature type="compositionally biased region" description="Basic residues" evidence="1">
    <location>
        <begin position="103"/>
        <end position="116"/>
    </location>
</feature>
<evidence type="ECO:0000313" key="2">
    <source>
        <dbReference type="EMBL" id="OAV94624.1"/>
    </source>
</evidence>
<feature type="non-terminal residue" evidence="2">
    <location>
        <position position="279"/>
    </location>
</feature>
<organism evidence="2">
    <name type="scientific">Puccinia triticina (isolate 1-1 / race 1 (BBBD))</name>
    <name type="common">Brown leaf rust fungus</name>
    <dbReference type="NCBI Taxonomy" id="630390"/>
    <lineage>
        <taxon>Eukaryota</taxon>
        <taxon>Fungi</taxon>
        <taxon>Dikarya</taxon>
        <taxon>Basidiomycota</taxon>
        <taxon>Pucciniomycotina</taxon>
        <taxon>Pucciniomycetes</taxon>
        <taxon>Pucciniales</taxon>
        <taxon>Pucciniaceae</taxon>
        <taxon>Puccinia</taxon>
    </lineage>
</organism>
<dbReference type="VEuPathDB" id="FungiDB:PTTG_12266"/>
<reference evidence="2" key="2">
    <citation type="submission" date="2016-05" db="EMBL/GenBank/DDBJ databases">
        <title>Comparative analysis highlights variable genome content of wheat rusts and divergence of the mating loci.</title>
        <authorList>
            <person name="Cuomo C.A."/>
            <person name="Bakkeren G."/>
            <person name="Szabo L."/>
            <person name="Khalil H."/>
            <person name="Joly D."/>
            <person name="Goldberg J."/>
            <person name="Young S."/>
            <person name="Zeng Q."/>
            <person name="Fellers J."/>
        </authorList>
    </citation>
    <scope>NUCLEOTIDE SEQUENCE [LARGE SCALE GENOMIC DNA]</scope>
    <source>
        <strain evidence="2">1-1 BBBD Race 1</strain>
    </source>
</reference>
<dbReference type="Proteomes" id="UP000005240">
    <property type="component" value="Unassembled WGS sequence"/>
</dbReference>
<evidence type="ECO:0000313" key="3">
    <source>
        <dbReference type="EnsemblFungi" id="PTTG_12266-t43_1-p1"/>
    </source>
</evidence>
<name>A0A180GQ28_PUCT1</name>
<feature type="compositionally biased region" description="Basic residues" evidence="1">
    <location>
        <begin position="20"/>
        <end position="42"/>
    </location>
</feature>
<feature type="region of interest" description="Disordered" evidence="1">
    <location>
        <begin position="86"/>
        <end position="279"/>
    </location>
</feature>
<dbReference type="EMBL" id="ADAS02000038">
    <property type="protein sequence ID" value="OAV94624.1"/>
    <property type="molecule type" value="Genomic_DNA"/>
</dbReference>
<feature type="compositionally biased region" description="Low complexity" evidence="1">
    <location>
        <begin position="267"/>
        <end position="279"/>
    </location>
</feature>
<evidence type="ECO:0000313" key="4">
    <source>
        <dbReference type="Proteomes" id="UP000005240"/>
    </source>
</evidence>
<feature type="compositionally biased region" description="Basic and acidic residues" evidence="1">
    <location>
        <begin position="161"/>
        <end position="171"/>
    </location>
</feature>
<feature type="compositionally biased region" description="Low complexity" evidence="1">
    <location>
        <begin position="231"/>
        <end position="241"/>
    </location>
</feature>
<protein>
    <submittedName>
        <fullName evidence="2 3">Uncharacterized protein</fullName>
    </submittedName>
</protein>
<accession>A0A180GQ28</accession>
<feature type="region of interest" description="Disordered" evidence="1">
    <location>
        <begin position="1"/>
        <end position="48"/>
    </location>
</feature>
<feature type="non-terminal residue" evidence="2">
    <location>
        <position position="1"/>
    </location>
</feature>
<proteinExistence type="predicted"/>
<sequence length="279" mass="31411">PATDADHRHGLPLPLPPAPQHHHHHHRRGHPLLRLQRGRAAGRARDLAELGRRPVDGCRLPAAHRLRPALACRPRAYPEHRLRIHLPTPPAQHHPLDSNPGPRRTHPHTPEHRRQHTPPAGPGDHRHASTAQPPADSSTHSHTTTPSSPLHRQPRRHTRIRKNEAHLDHPPATHQPRRDRRLPRDPRAAHRRPRGGPAGDHRPDQHPHPQRIHQSRPGTPAHRPDRAPLVPGRWRPAGRAPGAHRPHRRPAPDDGHARRPGVISGGRARPAARRAAWTR</sequence>
<keyword evidence="4" id="KW-1185">Reference proteome</keyword>
<reference evidence="3 4" key="3">
    <citation type="journal article" date="2017" name="G3 (Bethesda)">
        <title>Comparative analysis highlights variable genome content of wheat rusts and divergence of the mating loci.</title>
        <authorList>
            <person name="Cuomo C.A."/>
            <person name="Bakkeren G."/>
            <person name="Khalil H.B."/>
            <person name="Panwar V."/>
            <person name="Joly D."/>
            <person name="Linning R."/>
            <person name="Sakthikumar S."/>
            <person name="Song X."/>
            <person name="Adiconis X."/>
            <person name="Fan L."/>
            <person name="Goldberg J.M."/>
            <person name="Levin J.Z."/>
            <person name="Young S."/>
            <person name="Zeng Q."/>
            <person name="Anikster Y."/>
            <person name="Bruce M."/>
            <person name="Wang M."/>
            <person name="Yin C."/>
            <person name="McCallum B."/>
            <person name="Szabo L.J."/>
            <person name="Hulbert S."/>
            <person name="Chen X."/>
            <person name="Fellers J.P."/>
        </authorList>
    </citation>
    <scope>NUCLEOTIDE SEQUENCE</scope>
    <source>
        <strain evidence="4">Isolate 1-1 / race 1 (BBBD)</strain>
        <strain evidence="3">isolate 1-1 / race 1 (BBBD)</strain>
    </source>
</reference>
<reference evidence="3" key="4">
    <citation type="submission" date="2025-05" db="UniProtKB">
        <authorList>
            <consortium name="EnsemblFungi"/>
        </authorList>
    </citation>
    <scope>IDENTIFICATION</scope>
    <source>
        <strain evidence="3">isolate 1-1 / race 1 (BBBD)</strain>
    </source>
</reference>
<evidence type="ECO:0000256" key="1">
    <source>
        <dbReference type="SAM" id="MobiDB-lite"/>
    </source>
</evidence>
<dbReference type="EnsemblFungi" id="PTTG_12266-t43_1">
    <property type="protein sequence ID" value="PTTG_12266-t43_1-p1"/>
    <property type="gene ID" value="PTTG_12266"/>
</dbReference>